<dbReference type="PANTHER" id="PTHR23090:SF9">
    <property type="entry name" value="GLUTAMINE-DEPENDENT NAD(+) SYNTHETASE"/>
    <property type="match status" value="1"/>
</dbReference>
<keyword evidence="6 7" id="KW-0520">NAD</keyword>
<reference evidence="11" key="2">
    <citation type="submission" date="2021-04" db="EMBL/GenBank/DDBJ databases">
        <authorList>
            <person name="Gilroy R."/>
        </authorList>
    </citation>
    <scope>NUCLEOTIDE SEQUENCE</scope>
    <source>
        <strain evidence="11">1345</strain>
    </source>
</reference>
<accession>A0A9D2CTR6</accession>
<feature type="binding site" evidence="7">
    <location>
        <begin position="471"/>
        <end position="474"/>
    </location>
    <ligand>
        <name>deamido-NAD(+)</name>
        <dbReference type="ChEBI" id="CHEBI:58437"/>
        <note>ligand shared between two neighboring subunits</note>
    </ligand>
</feature>
<dbReference type="AlphaFoldDB" id="A0A9D2CTR6"/>
<comment type="similarity">
    <text evidence="9">Belongs to the NAD synthetase family.</text>
</comment>
<reference evidence="11" key="1">
    <citation type="journal article" date="2021" name="PeerJ">
        <title>Extensive microbial diversity within the chicken gut microbiome revealed by metagenomics and culture.</title>
        <authorList>
            <person name="Gilroy R."/>
            <person name="Ravi A."/>
            <person name="Getino M."/>
            <person name="Pursley I."/>
            <person name="Horton D.L."/>
            <person name="Alikhan N.F."/>
            <person name="Baker D."/>
            <person name="Gharbi K."/>
            <person name="Hall N."/>
            <person name="Watson M."/>
            <person name="Adriaenssens E.M."/>
            <person name="Foster-Nyarko E."/>
            <person name="Jarju S."/>
            <person name="Secka A."/>
            <person name="Antonio M."/>
            <person name="Oren A."/>
            <person name="Chaudhuri R.R."/>
            <person name="La Ragione R."/>
            <person name="Hildebrand F."/>
            <person name="Pallen M.J."/>
        </authorList>
    </citation>
    <scope>NUCLEOTIDE SEQUENCE</scope>
    <source>
        <strain evidence="11">1345</strain>
    </source>
</reference>
<name>A0A9D2CTR6_9FIRM</name>
<dbReference type="GO" id="GO:0005737">
    <property type="term" value="C:cytoplasm"/>
    <property type="evidence" value="ECO:0007669"/>
    <property type="project" value="InterPro"/>
</dbReference>
<organism evidence="11 12">
    <name type="scientific">Candidatus Borkfalkia excrementigallinarum</name>
    <dbReference type="NCBI Taxonomy" id="2838506"/>
    <lineage>
        <taxon>Bacteria</taxon>
        <taxon>Bacillati</taxon>
        <taxon>Bacillota</taxon>
        <taxon>Clostridia</taxon>
        <taxon>Christensenellales</taxon>
        <taxon>Christensenellaceae</taxon>
        <taxon>Candidatus Borkfalkia</taxon>
    </lineage>
</organism>
<evidence type="ECO:0000256" key="5">
    <source>
        <dbReference type="ARBA" id="ARBA00022840"/>
    </source>
</evidence>
<dbReference type="PROSITE" id="PS50263">
    <property type="entry name" value="CN_HYDROLASE"/>
    <property type="match status" value="1"/>
</dbReference>
<evidence type="ECO:0000256" key="7">
    <source>
        <dbReference type="HAMAP-Rule" id="MF_02090"/>
    </source>
</evidence>
<feature type="binding site" evidence="7">
    <location>
        <begin position="351"/>
        <end position="358"/>
    </location>
    <ligand>
        <name>ATP</name>
        <dbReference type="ChEBI" id="CHEBI:30616"/>
    </ligand>
</feature>
<comment type="similarity">
    <text evidence="2 7 8">In the C-terminal section; belongs to the NAD synthetase family.</text>
</comment>
<evidence type="ECO:0000256" key="9">
    <source>
        <dbReference type="RuleBase" id="RU003811"/>
    </source>
</evidence>
<feature type="binding site" evidence="7">
    <location>
        <position position="121"/>
    </location>
    <ligand>
        <name>L-glutamine</name>
        <dbReference type="ChEBI" id="CHEBI:58359"/>
    </ligand>
</feature>
<dbReference type="EC" id="6.3.5.1" evidence="7 8"/>
<evidence type="ECO:0000256" key="8">
    <source>
        <dbReference type="PIRNR" id="PIRNR006630"/>
    </source>
</evidence>
<keyword evidence="4 7" id="KW-0547">Nucleotide-binding</keyword>
<feature type="binding site" evidence="7">
    <location>
        <position position="437"/>
    </location>
    <ligand>
        <name>deamido-NAD(+)</name>
        <dbReference type="ChEBI" id="CHEBI:58437"/>
        <note>ligand shared between two neighboring subunits</note>
    </ligand>
</feature>
<keyword evidence="5 7" id="KW-0067">ATP-binding</keyword>
<dbReference type="HAMAP" id="MF_02090">
    <property type="entry name" value="NadE_glutamine_dep"/>
    <property type="match status" value="1"/>
</dbReference>
<dbReference type="Gene3D" id="1.10.10.1140">
    <property type="entry name" value="Glutamine-dependent NAD+ synthetase, C-terminal domain"/>
    <property type="match status" value="1"/>
</dbReference>
<comment type="caution">
    <text evidence="11">The sequence shown here is derived from an EMBL/GenBank/DDBJ whole genome shotgun (WGS) entry which is preliminary data.</text>
</comment>
<dbReference type="GO" id="GO:0005524">
    <property type="term" value="F:ATP binding"/>
    <property type="evidence" value="ECO:0007669"/>
    <property type="project" value="UniProtKB-UniRule"/>
</dbReference>
<feature type="binding site" evidence="7">
    <location>
        <position position="466"/>
    </location>
    <ligand>
        <name>deamido-NAD(+)</name>
        <dbReference type="ChEBI" id="CHEBI:58437"/>
        <note>ligand shared between two neighboring subunits</note>
    </ligand>
</feature>
<dbReference type="Pfam" id="PF02540">
    <property type="entry name" value="NAD_synthase"/>
    <property type="match status" value="1"/>
</dbReference>
<evidence type="ECO:0000256" key="6">
    <source>
        <dbReference type="ARBA" id="ARBA00023027"/>
    </source>
</evidence>
<comment type="pathway">
    <text evidence="1 7 8">Cofactor biosynthesis; NAD(+) biosynthesis; NAD(+) from deamido-NAD(+) (L-Gln route): step 1/1.</text>
</comment>
<gene>
    <name evidence="7" type="primary">nadE</name>
    <name evidence="11" type="ORF">H9729_08030</name>
</gene>
<feature type="domain" description="CN hydrolase" evidence="10">
    <location>
        <begin position="6"/>
        <end position="268"/>
    </location>
</feature>
<feature type="active site" description="Proton acceptor; for glutaminase activity" evidence="7">
    <location>
        <position position="46"/>
    </location>
</feature>
<evidence type="ECO:0000313" key="12">
    <source>
        <dbReference type="Proteomes" id="UP000886750"/>
    </source>
</evidence>
<dbReference type="Proteomes" id="UP000886750">
    <property type="component" value="Unassembled WGS sequence"/>
</dbReference>
<dbReference type="CDD" id="cd07570">
    <property type="entry name" value="GAT_Gln-NAD-synth"/>
    <property type="match status" value="1"/>
</dbReference>
<dbReference type="GO" id="GO:0008795">
    <property type="term" value="F:NAD+ synthase activity"/>
    <property type="evidence" value="ECO:0007669"/>
    <property type="project" value="UniProtKB-UniRule"/>
</dbReference>
<dbReference type="NCBIfam" id="NF002730">
    <property type="entry name" value="PRK02628.1"/>
    <property type="match status" value="1"/>
</dbReference>
<proteinExistence type="inferred from homology"/>
<sequence length="636" mass="69472">MKYGFVKVAAATPKIRVADVHYNGENIIRCIERAEKAGAELLVFPELCVCGYTCGDLFGQNVLLDGALAALKEIASATKGKSMLVFVGVPVRLGGVLYNCAAALCGGKVLAFIPKRHLPNYAEFYEKRNFQPYVGENTRVEWEGEQVPFGHKILFREANAPDFTVAAELCEDLWVPAPPSVEHALAGANIIVNLSASDETAGKAEYRRLLVRAQSAKTVSGYVYADAGEGESTTDMVFAGHDMICENGEILAESEPFGEGLAVSEIDVEKLAFERRRINTYYENSDASGYEVISFCACKGTGSLARTVARLPFVPQGEDALGKRAELILSMQAQGLKKRLEHTNAQSAVIGISGGLDSALALLVTVRAFKALGKDLRDIVAVTMPCFGTTDKTLNNSLKLMQELGVTSRTVKIAESVRGHFKDIGHDEKVKNAAYENAQARTRTLVLMDIANDTNGLVVGTGDLSELALGWATYNGDHMSMYGVNASVPKTLVKYLIRHEAARLGGEAEKVLTDILNTEISPELLPPENGKIAQKTEELVGPYELHDFYLYYAIRWGFSPEKVFFLAKHAFAGAYGDETLKKWLVNFYKRFFSQQFKRSCLPDGVKIGSVALSPRGDWRMPSDACAALWLQEAQAL</sequence>
<dbReference type="InterPro" id="IPR003694">
    <property type="entry name" value="NAD_synthase"/>
</dbReference>
<evidence type="ECO:0000256" key="2">
    <source>
        <dbReference type="ARBA" id="ARBA00007145"/>
    </source>
</evidence>
<dbReference type="SUPFAM" id="SSF52402">
    <property type="entry name" value="Adenine nucleotide alpha hydrolases-like"/>
    <property type="match status" value="1"/>
</dbReference>
<dbReference type="CDD" id="cd00553">
    <property type="entry name" value="NAD_synthase"/>
    <property type="match status" value="1"/>
</dbReference>
<dbReference type="GO" id="GO:0004359">
    <property type="term" value="F:glutaminase activity"/>
    <property type="evidence" value="ECO:0007669"/>
    <property type="project" value="InterPro"/>
</dbReference>
<dbReference type="InterPro" id="IPR022310">
    <property type="entry name" value="NAD/GMP_synthase"/>
</dbReference>
<evidence type="ECO:0000256" key="1">
    <source>
        <dbReference type="ARBA" id="ARBA00005188"/>
    </source>
</evidence>
<dbReference type="InterPro" id="IPR003010">
    <property type="entry name" value="C-N_Hydrolase"/>
</dbReference>
<dbReference type="InterPro" id="IPR036526">
    <property type="entry name" value="C-N_Hydrolase_sf"/>
</dbReference>
<dbReference type="PANTHER" id="PTHR23090">
    <property type="entry name" value="NH 3 /GLUTAMINE-DEPENDENT NAD + SYNTHETASE"/>
    <property type="match status" value="1"/>
</dbReference>
<feature type="binding site" evidence="7">
    <location>
        <position position="461"/>
    </location>
    <ligand>
        <name>ATP</name>
        <dbReference type="ChEBI" id="CHEBI:30616"/>
    </ligand>
</feature>
<dbReference type="InterPro" id="IPR041856">
    <property type="entry name" value="NAD+_synth_C"/>
</dbReference>
<dbReference type="Gene3D" id="3.60.110.10">
    <property type="entry name" value="Carbon-nitrogen hydrolase"/>
    <property type="match status" value="1"/>
</dbReference>
<evidence type="ECO:0000313" key="11">
    <source>
        <dbReference type="EMBL" id="HIY97623.1"/>
    </source>
</evidence>
<protein>
    <recommendedName>
        <fullName evidence="7 8">Glutamine-dependent NAD(+) synthetase</fullName>
        <ecNumber evidence="7 8">6.3.5.1</ecNumber>
    </recommendedName>
    <alternativeName>
        <fullName evidence="7 8">NAD(+) synthase [glutamine-hydrolyzing]</fullName>
    </alternativeName>
</protein>
<dbReference type="Gene3D" id="3.40.50.620">
    <property type="entry name" value="HUPs"/>
    <property type="match status" value="1"/>
</dbReference>
<feature type="active site" description="For glutaminase activity" evidence="7">
    <location>
        <position position="115"/>
    </location>
</feature>
<comment type="function">
    <text evidence="7">Catalyzes the ATP-dependent amidation of deamido-NAD to form NAD. Uses L-glutamine as a nitrogen source.</text>
</comment>
<dbReference type="NCBIfam" id="TIGR00552">
    <property type="entry name" value="nadE"/>
    <property type="match status" value="1"/>
</dbReference>
<dbReference type="EMBL" id="DXCQ01000074">
    <property type="protein sequence ID" value="HIY97623.1"/>
    <property type="molecule type" value="Genomic_DNA"/>
</dbReference>
<dbReference type="InterPro" id="IPR014445">
    <property type="entry name" value="Gln-dep_NAD_synthase"/>
</dbReference>
<dbReference type="PIRSF" id="PIRSF006630">
    <property type="entry name" value="NADS_GAT"/>
    <property type="match status" value="1"/>
</dbReference>
<dbReference type="InterPro" id="IPR014729">
    <property type="entry name" value="Rossmann-like_a/b/a_fold"/>
</dbReference>
<evidence type="ECO:0000256" key="4">
    <source>
        <dbReference type="ARBA" id="ARBA00022741"/>
    </source>
</evidence>
<feature type="binding site" evidence="7">
    <location>
        <position position="197"/>
    </location>
    <ligand>
        <name>L-glutamine</name>
        <dbReference type="ChEBI" id="CHEBI:58359"/>
    </ligand>
</feature>
<evidence type="ECO:0000256" key="3">
    <source>
        <dbReference type="ARBA" id="ARBA00022598"/>
    </source>
</evidence>
<dbReference type="GO" id="GO:0009435">
    <property type="term" value="P:NAD+ biosynthetic process"/>
    <property type="evidence" value="ECO:0007669"/>
    <property type="project" value="UniProtKB-UniRule"/>
</dbReference>
<comment type="catalytic activity">
    <reaction evidence="7 8">
        <text>deamido-NAD(+) + L-glutamine + ATP + H2O = L-glutamate + AMP + diphosphate + NAD(+) + H(+)</text>
        <dbReference type="Rhea" id="RHEA:24384"/>
        <dbReference type="ChEBI" id="CHEBI:15377"/>
        <dbReference type="ChEBI" id="CHEBI:15378"/>
        <dbReference type="ChEBI" id="CHEBI:29985"/>
        <dbReference type="ChEBI" id="CHEBI:30616"/>
        <dbReference type="ChEBI" id="CHEBI:33019"/>
        <dbReference type="ChEBI" id="CHEBI:57540"/>
        <dbReference type="ChEBI" id="CHEBI:58359"/>
        <dbReference type="ChEBI" id="CHEBI:58437"/>
        <dbReference type="ChEBI" id="CHEBI:456215"/>
        <dbReference type="EC" id="6.3.5.1"/>
    </reaction>
</comment>
<dbReference type="GO" id="GO:0003952">
    <property type="term" value="F:NAD+ synthase (glutamine-hydrolyzing) activity"/>
    <property type="evidence" value="ECO:0007669"/>
    <property type="project" value="UniProtKB-UniRule"/>
</dbReference>
<feature type="active site" description="Nucleophile; for glutaminase activity" evidence="7">
    <location>
        <position position="170"/>
    </location>
</feature>
<feature type="binding site" evidence="7">
    <location>
        <position position="597"/>
    </location>
    <ligand>
        <name>deamido-NAD(+)</name>
        <dbReference type="ChEBI" id="CHEBI:58437"/>
        <note>ligand shared between two neighboring subunits</note>
    </ligand>
</feature>
<dbReference type="Pfam" id="PF00795">
    <property type="entry name" value="CN_hydrolase"/>
    <property type="match status" value="1"/>
</dbReference>
<keyword evidence="3 7" id="KW-0436">Ligase</keyword>
<feature type="binding site" evidence="7">
    <location>
        <position position="203"/>
    </location>
    <ligand>
        <name>L-glutamine</name>
        <dbReference type="ChEBI" id="CHEBI:58359"/>
    </ligand>
</feature>
<evidence type="ECO:0000259" key="10">
    <source>
        <dbReference type="PROSITE" id="PS50263"/>
    </source>
</evidence>
<dbReference type="SUPFAM" id="SSF56317">
    <property type="entry name" value="Carbon-nitrogen hydrolase"/>
    <property type="match status" value="1"/>
</dbReference>